<comment type="similarity">
    <text evidence="11">Belongs to the Thz kinase family.</text>
</comment>
<feature type="binding site" evidence="11">
    <location>
        <position position="121"/>
    </location>
    <ligand>
        <name>ATP</name>
        <dbReference type="ChEBI" id="CHEBI:30616"/>
    </ligand>
</feature>
<name>A0A3R9PFX1_9BACI</name>
<dbReference type="GO" id="GO:0005524">
    <property type="term" value="F:ATP binding"/>
    <property type="evidence" value="ECO:0007669"/>
    <property type="project" value="UniProtKB-UniRule"/>
</dbReference>
<dbReference type="HAMAP" id="MF_00228">
    <property type="entry name" value="Thz_kinase"/>
    <property type="match status" value="1"/>
</dbReference>
<accession>A0A3R9PFX1</accession>
<comment type="pathway">
    <text evidence="3 11">Cofactor biosynthesis; thiamine diphosphate biosynthesis; 4-methyl-5-(2-phosphoethyl)-thiazole from 5-(2-hydroxyethyl)-4-methylthiazole: step 1/1.</text>
</comment>
<reference evidence="12 13" key="1">
    <citation type="submission" date="2018-10" db="EMBL/GenBank/DDBJ databases">
        <title>Draft genome sequence of Bacillus salarius IM0101, isolated from a hypersaline soil in Inner Mongolia, China.</title>
        <authorList>
            <person name="Yamprayoonswat W."/>
            <person name="Boonvisut S."/>
            <person name="Jumpathong W."/>
            <person name="Sittihan S."/>
            <person name="Ruangsuj P."/>
            <person name="Wanthongcharoen S."/>
            <person name="Thongpramul N."/>
            <person name="Pimmason S."/>
            <person name="Yu B."/>
            <person name="Yasawong M."/>
        </authorList>
    </citation>
    <scope>NUCLEOTIDE SEQUENCE [LARGE SCALE GENOMIC DNA]</scope>
    <source>
        <strain evidence="12 13">IM0101</strain>
    </source>
</reference>
<sequence>MKAKEVKNLLEKVGNQKPLIHNITNVVVTNFNANGILAMGASPVMANAVEEAADMAAAADALVLNIGTLDSAQVEAVYLAGRAANKKGIPVVLDPVGAGATPYRTNTVRELVENLDITLLRGNAGEVSAISGIDSEIKGVDAAGGDKDTKKIAEHASFELGIPVAVTGPIDAVTDGTSVYQINNGHSMMSRITGTGCLASAVAAAFLSQSNDILSGAAAALGYYGVAAERAEGFSSMQGPGTFQAELLNALYNVGEMDLRQKLNIQLKNAGEIND</sequence>
<evidence type="ECO:0000256" key="8">
    <source>
        <dbReference type="ARBA" id="ARBA00022840"/>
    </source>
</evidence>
<evidence type="ECO:0000313" key="13">
    <source>
        <dbReference type="Proteomes" id="UP000275076"/>
    </source>
</evidence>
<dbReference type="PIRSF" id="PIRSF000513">
    <property type="entry name" value="Thz_kinase"/>
    <property type="match status" value="1"/>
</dbReference>
<protein>
    <recommendedName>
        <fullName evidence="11">Hydroxyethylthiazole kinase</fullName>
        <ecNumber evidence="11">2.7.1.50</ecNumber>
    </recommendedName>
    <alternativeName>
        <fullName evidence="11">4-methyl-5-beta-hydroxyethylthiazole kinase</fullName>
        <shortName evidence="11">TH kinase</shortName>
        <shortName evidence="11">Thz kinase</shortName>
    </alternativeName>
</protein>
<evidence type="ECO:0000313" key="12">
    <source>
        <dbReference type="EMBL" id="RSL29851.1"/>
    </source>
</evidence>
<organism evidence="12 13">
    <name type="scientific">Salibacterium salarium</name>
    <dbReference type="NCBI Taxonomy" id="284579"/>
    <lineage>
        <taxon>Bacteria</taxon>
        <taxon>Bacillati</taxon>
        <taxon>Bacillota</taxon>
        <taxon>Bacilli</taxon>
        <taxon>Bacillales</taxon>
        <taxon>Bacillaceae</taxon>
    </lineage>
</organism>
<comment type="function">
    <text evidence="11">Catalyzes the phosphorylation of the hydroxyl group of 4-methyl-5-beta-hydroxyethylthiazole (THZ).</text>
</comment>
<evidence type="ECO:0000256" key="10">
    <source>
        <dbReference type="ARBA" id="ARBA00022977"/>
    </source>
</evidence>
<dbReference type="GO" id="GO:0009228">
    <property type="term" value="P:thiamine biosynthetic process"/>
    <property type="evidence" value="ECO:0007669"/>
    <property type="project" value="UniProtKB-KW"/>
</dbReference>
<dbReference type="GO" id="GO:0004417">
    <property type="term" value="F:hydroxyethylthiazole kinase activity"/>
    <property type="evidence" value="ECO:0007669"/>
    <property type="project" value="UniProtKB-UniRule"/>
</dbReference>
<evidence type="ECO:0000256" key="3">
    <source>
        <dbReference type="ARBA" id="ARBA00004868"/>
    </source>
</evidence>
<dbReference type="GO" id="GO:0009229">
    <property type="term" value="P:thiamine diphosphate biosynthetic process"/>
    <property type="evidence" value="ECO:0007669"/>
    <property type="project" value="UniProtKB-UniRule"/>
</dbReference>
<dbReference type="Gene3D" id="3.40.1190.20">
    <property type="match status" value="1"/>
</dbReference>
<evidence type="ECO:0000256" key="9">
    <source>
        <dbReference type="ARBA" id="ARBA00022842"/>
    </source>
</evidence>
<dbReference type="InterPro" id="IPR029056">
    <property type="entry name" value="Ribokinase-like"/>
</dbReference>
<feature type="binding site" evidence="11">
    <location>
        <position position="167"/>
    </location>
    <ligand>
        <name>ATP</name>
        <dbReference type="ChEBI" id="CHEBI:30616"/>
    </ligand>
</feature>
<comment type="catalytic activity">
    <reaction evidence="1 11">
        <text>5-(2-hydroxyethyl)-4-methylthiazole + ATP = 4-methyl-5-(2-phosphooxyethyl)-thiazole + ADP + H(+)</text>
        <dbReference type="Rhea" id="RHEA:24212"/>
        <dbReference type="ChEBI" id="CHEBI:15378"/>
        <dbReference type="ChEBI" id="CHEBI:17957"/>
        <dbReference type="ChEBI" id="CHEBI:30616"/>
        <dbReference type="ChEBI" id="CHEBI:58296"/>
        <dbReference type="ChEBI" id="CHEBI:456216"/>
        <dbReference type="EC" id="2.7.1.50"/>
    </reaction>
</comment>
<dbReference type="GO" id="GO:0000287">
    <property type="term" value="F:magnesium ion binding"/>
    <property type="evidence" value="ECO:0007669"/>
    <property type="project" value="UniProtKB-UniRule"/>
</dbReference>
<evidence type="ECO:0000256" key="7">
    <source>
        <dbReference type="ARBA" id="ARBA00022777"/>
    </source>
</evidence>
<dbReference type="PRINTS" id="PR01099">
    <property type="entry name" value="HYETHTZKNASE"/>
</dbReference>
<evidence type="ECO:0000256" key="6">
    <source>
        <dbReference type="ARBA" id="ARBA00022741"/>
    </source>
</evidence>
<keyword evidence="13" id="KW-1185">Reference proteome</keyword>
<dbReference type="EC" id="2.7.1.50" evidence="11"/>
<keyword evidence="7 11" id="KW-0418">Kinase</keyword>
<evidence type="ECO:0000256" key="11">
    <source>
        <dbReference type="HAMAP-Rule" id="MF_00228"/>
    </source>
</evidence>
<keyword evidence="8 11" id="KW-0067">ATP-binding</keyword>
<feature type="binding site" evidence="11">
    <location>
        <position position="45"/>
    </location>
    <ligand>
        <name>substrate</name>
    </ligand>
</feature>
<comment type="caution">
    <text evidence="12">The sequence shown here is derived from an EMBL/GenBank/DDBJ whole genome shotgun (WGS) entry which is preliminary data.</text>
</comment>
<feature type="binding site" evidence="11">
    <location>
        <position position="194"/>
    </location>
    <ligand>
        <name>substrate</name>
    </ligand>
</feature>
<proteinExistence type="inferred from homology"/>
<dbReference type="InterPro" id="IPR000417">
    <property type="entry name" value="Hyethyz_kinase"/>
</dbReference>
<dbReference type="CDD" id="cd01170">
    <property type="entry name" value="THZ_kinase"/>
    <property type="match status" value="1"/>
</dbReference>
<comment type="cofactor">
    <cofactor evidence="2 11">
        <name>Mg(2+)</name>
        <dbReference type="ChEBI" id="CHEBI:18420"/>
    </cofactor>
</comment>
<dbReference type="Proteomes" id="UP000275076">
    <property type="component" value="Unassembled WGS sequence"/>
</dbReference>
<keyword evidence="4 11" id="KW-0808">Transferase</keyword>
<dbReference type="AlphaFoldDB" id="A0A3R9PFX1"/>
<dbReference type="Pfam" id="PF02110">
    <property type="entry name" value="HK"/>
    <property type="match status" value="1"/>
</dbReference>
<keyword evidence="5 11" id="KW-0479">Metal-binding</keyword>
<evidence type="ECO:0000256" key="4">
    <source>
        <dbReference type="ARBA" id="ARBA00022679"/>
    </source>
</evidence>
<keyword evidence="9 11" id="KW-0460">Magnesium</keyword>
<dbReference type="EMBL" id="RBVX01000049">
    <property type="protein sequence ID" value="RSL29851.1"/>
    <property type="molecule type" value="Genomic_DNA"/>
</dbReference>
<evidence type="ECO:0000256" key="5">
    <source>
        <dbReference type="ARBA" id="ARBA00022723"/>
    </source>
</evidence>
<dbReference type="OrthoDB" id="9778146at2"/>
<dbReference type="RefSeq" id="WP_125561723.1">
    <property type="nucleotide sequence ID" value="NZ_RBVX01000049.1"/>
</dbReference>
<dbReference type="UniPathway" id="UPA00060">
    <property type="reaction ID" value="UER00139"/>
</dbReference>
<keyword evidence="6 11" id="KW-0547">Nucleotide-binding</keyword>
<evidence type="ECO:0000256" key="1">
    <source>
        <dbReference type="ARBA" id="ARBA00001771"/>
    </source>
</evidence>
<dbReference type="NCBIfam" id="NF006830">
    <property type="entry name" value="PRK09355.1"/>
    <property type="match status" value="1"/>
</dbReference>
<keyword evidence="10 11" id="KW-0784">Thiamine biosynthesis</keyword>
<dbReference type="SUPFAM" id="SSF53613">
    <property type="entry name" value="Ribokinase-like"/>
    <property type="match status" value="1"/>
</dbReference>
<dbReference type="NCBIfam" id="TIGR00694">
    <property type="entry name" value="thiM"/>
    <property type="match status" value="1"/>
</dbReference>
<evidence type="ECO:0000256" key="2">
    <source>
        <dbReference type="ARBA" id="ARBA00001946"/>
    </source>
</evidence>
<gene>
    <name evidence="11" type="primary">thiM</name>
    <name evidence="12" type="ORF">D7Z54_29000</name>
</gene>